<keyword evidence="2 5" id="KW-0575">Peroxidase</keyword>
<feature type="active site" evidence="4">
    <location>
        <position position="36"/>
    </location>
</feature>
<dbReference type="InterPro" id="IPR029759">
    <property type="entry name" value="GPX_AS"/>
</dbReference>
<evidence type="ECO:0000256" key="5">
    <source>
        <dbReference type="RuleBase" id="RU000499"/>
    </source>
</evidence>
<dbReference type="InterPro" id="IPR036249">
    <property type="entry name" value="Thioredoxin-like_sf"/>
</dbReference>
<keyword evidence="3 5" id="KW-0560">Oxidoreductase</keyword>
<keyword evidence="7" id="KW-1185">Reference proteome</keyword>
<dbReference type="PRINTS" id="PR01011">
    <property type="entry name" value="GLUTPROXDASE"/>
</dbReference>
<dbReference type="AlphaFoldDB" id="A0A090IR85"/>
<evidence type="ECO:0000256" key="3">
    <source>
        <dbReference type="ARBA" id="ARBA00023002"/>
    </source>
</evidence>
<protein>
    <recommendedName>
        <fullName evidence="5">Glutathione peroxidase</fullName>
    </recommendedName>
</protein>
<evidence type="ECO:0000256" key="1">
    <source>
        <dbReference type="ARBA" id="ARBA00006926"/>
    </source>
</evidence>
<dbReference type="Gene3D" id="3.40.30.10">
    <property type="entry name" value="Glutaredoxin"/>
    <property type="match status" value="1"/>
</dbReference>
<organism evidence="6 7">
    <name type="scientific">Caldibacillus thermoamylovorans</name>
    <dbReference type="NCBI Taxonomy" id="35841"/>
    <lineage>
        <taxon>Bacteria</taxon>
        <taxon>Bacillati</taxon>
        <taxon>Bacillota</taxon>
        <taxon>Bacilli</taxon>
        <taxon>Bacillales</taxon>
        <taxon>Bacillaceae</taxon>
        <taxon>Caldibacillus</taxon>
    </lineage>
</organism>
<gene>
    <name evidence="6" type="ORF">BT1A1_0729</name>
</gene>
<reference evidence="6 7" key="1">
    <citation type="submission" date="2014-07" db="EMBL/GenBank/DDBJ databases">
        <authorList>
            <person name="Wibberg Daniel"/>
        </authorList>
    </citation>
    <scope>NUCLEOTIDE SEQUENCE [LARGE SCALE GENOMIC DNA]</scope>
</reference>
<dbReference type="RefSeq" id="WP_051988988.1">
    <property type="nucleotide sequence ID" value="NZ_CCRF01000026.1"/>
</dbReference>
<dbReference type="PROSITE" id="PS51355">
    <property type="entry name" value="GLUTATHIONE_PEROXID_3"/>
    <property type="match status" value="1"/>
</dbReference>
<name>A0A090IR85_9BACI</name>
<dbReference type="EMBL" id="CCRF01000026">
    <property type="protein sequence ID" value="CEE00581.1"/>
    <property type="molecule type" value="Genomic_DNA"/>
</dbReference>
<evidence type="ECO:0000256" key="2">
    <source>
        <dbReference type="ARBA" id="ARBA00022559"/>
    </source>
</evidence>
<dbReference type="GO" id="GO:0034599">
    <property type="term" value="P:cellular response to oxidative stress"/>
    <property type="evidence" value="ECO:0007669"/>
    <property type="project" value="TreeGrafter"/>
</dbReference>
<dbReference type="InterPro" id="IPR000889">
    <property type="entry name" value="Glutathione_peroxidase"/>
</dbReference>
<dbReference type="PANTHER" id="PTHR11592:SF78">
    <property type="entry name" value="GLUTATHIONE PEROXIDASE"/>
    <property type="match status" value="1"/>
</dbReference>
<evidence type="ECO:0000256" key="4">
    <source>
        <dbReference type="PIRSR" id="PIRSR000303-1"/>
    </source>
</evidence>
<proteinExistence type="inferred from homology"/>
<dbReference type="CDD" id="cd00340">
    <property type="entry name" value="GSH_Peroxidase"/>
    <property type="match status" value="1"/>
</dbReference>
<accession>A0A090IR85</accession>
<dbReference type="SUPFAM" id="SSF52833">
    <property type="entry name" value="Thioredoxin-like"/>
    <property type="match status" value="1"/>
</dbReference>
<dbReference type="FunFam" id="3.40.30.10:FF:000010">
    <property type="entry name" value="Glutathione peroxidase"/>
    <property type="match status" value="1"/>
</dbReference>
<dbReference type="GO" id="GO:0004601">
    <property type="term" value="F:peroxidase activity"/>
    <property type="evidence" value="ECO:0007669"/>
    <property type="project" value="UniProtKB-KW"/>
</dbReference>
<dbReference type="PANTHER" id="PTHR11592">
    <property type="entry name" value="GLUTATHIONE PEROXIDASE"/>
    <property type="match status" value="1"/>
</dbReference>
<comment type="similarity">
    <text evidence="1 5">Belongs to the glutathione peroxidase family.</text>
</comment>
<evidence type="ECO:0000313" key="7">
    <source>
        <dbReference type="Proteomes" id="UP000040576"/>
    </source>
</evidence>
<sequence length="170" mass="19665">MKTVYDYTVKKTNGDEQSLKNFEGKVLLIVNTASKCGLTPQFKDLQELYNKYKDQGFEILGFPCSQFNNQEFDNIEETTQFCQVNYGVTFPMFAKIDVNGENADPLFTYLKEQKGGVLSKDIKWNFTKFLVNRNGQVVERYAPTTTPSKIEKDIIQQLSLQETHHKPFHE</sequence>
<dbReference type="Pfam" id="PF00255">
    <property type="entry name" value="GSHPx"/>
    <property type="match status" value="1"/>
</dbReference>
<dbReference type="Proteomes" id="UP000040576">
    <property type="component" value="Unassembled WGS sequence"/>
</dbReference>
<dbReference type="PROSITE" id="PS00460">
    <property type="entry name" value="GLUTATHIONE_PEROXID_1"/>
    <property type="match status" value="1"/>
</dbReference>
<evidence type="ECO:0000313" key="6">
    <source>
        <dbReference type="EMBL" id="CEE00581.1"/>
    </source>
</evidence>
<dbReference type="PIRSF" id="PIRSF000303">
    <property type="entry name" value="Glutathion_perox"/>
    <property type="match status" value="1"/>
</dbReference>